<evidence type="ECO:0000313" key="2">
    <source>
        <dbReference type="Proteomes" id="UP000007100"/>
    </source>
</evidence>
<proteinExistence type="predicted"/>
<dbReference type="KEGG" id="amv:ACMV_24770"/>
<reference evidence="1 2" key="1">
    <citation type="submission" date="2010-12" db="EMBL/GenBank/DDBJ databases">
        <title>Whole genome sequence of Acidiphilium multivorum AIU301.</title>
        <authorList>
            <person name="Narita-Yamada S."/>
            <person name="Nakamura S."/>
            <person name="Ito N."/>
            <person name="Takarada H."/>
            <person name="Katano Y."/>
            <person name="Nakazawa H."/>
            <person name="Hosoyama A."/>
            <person name="Yamada R."/>
            <person name="Fujita N."/>
        </authorList>
    </citation>
    <scope>NUCLEOTIDE SEQUENCE [LARGE SCALE GENOMIC DNA]</scope>
    <source>
        <strain evidence="2">DSM 11245 / JCM 8867 / AIU301</strain>
    </source>
</reference>
<organism evidence="1 2">
    <name type="scientific">Acidiphilium multivorum (strain DSM 11245 / JCM 8867 / NBRC 100883 / AIU 301)</name>
    <dbReference type="NCBI Taxonomy" id="926570"/>
    <lineage>
        <taxon>Bacteria</taxon>
        <taxon>Pseudomonadati</taxon>
        <taxon>Pseudomonadota</taxon>
        <taxon>Alphaproteobacteria</taxon>
        <taxon>Acetobacterales</taxon>
        <taxon>Acidocellaceae</taxon>
        <taxon>Acidiphilium</taxon>
    </lineage>
</organism>
<dbReference type="EMBL" id="AP012035">
    <property type="protein sequence ID" value="BAJ81824.1"/>
    <property type="molecule type" value="Genomic_DNA"/>
</dbReference>
<dbReference type="Proteomes" id="UP000007100">
    <property type="component" value="Chromosome"/>
</dbReference>
<sequence length="28" mass="3438">MHNYSPKFERRWNRFAQPAGASWRVDET</sequence>
<protein>
    <submittedName>
        <fullName evidence="1">Uncharacterized protein</fullName>
    </submittedName>
</protein>
<keyword evidence="2" id="KW-1185">Reference proteome</keyword>
<gene>
    <name evidence="1" type="ordered locus">ACMV_24770</name>
</gene>
<accession>F0J280</accession>
<dbReference type="HOGENOM" id="CLU_3412308_0_0_5"/>
<name>F0J280_ACIMA</name>
<dbReference type="AlphaFoldDB" id="F0J280"/>
<evidence type="ECO:0000313" key="1">
    <source>
        <dbReference type="EMBL" id="BAJ81824.1"/>
    </source>
</evidence>